<accession>A0AAW7XFR6</accession>
<evidence type="ECO:0000313" key="7">
    <source>
        <dbReference type="EMBL" id="MDO6425353.1"/>
    </source>
</evidence>
<dbReference type="GO" id="GO:0008615">
    <property type="term" value="P:pyridoxine biosynthetic process"/>
    <property type="evidence" value="ECO:0007669"/>
    <property type="project" value="InterPro"/>
</dbReference>
<dbReference type="InterPro" id="IPR019740">
    <property type="entry name" value="Pyridox_Oxase_CS"/>
</dbReference>
<comment type="similarity">
    <text evidence="2">Belongs to the pyridoxamine 5'-phosphate oxidase family.</text>
</comment>
<evidence type="ECO:0000256" key="1">
    <source>
        <dbReference type="ARBA" id="ARBA00001917"/>
    </source>
</evidence>
<dbReference type="PROSITE" id="PS01064">
    <property type="entry name" value="PYRIDOX_OXIDASE"/>
    <property type="match status" value="1"/>
</dbReference>
<evidence type="ECO:0000313" key="8">
    <source>
        <dbReference type="Proteomes" id="UP001169760"/>
    </source>
</evidence>
<evidence type="ECO:0000256" key="3">
    <source>
        <dbReference type="ARBA" id="ARBA00022630"/>
    </source>
</evidence>
<dbReference type="Proteomes" id="UP001169760">
    <property type="component" value="Unassembled WGS sequence"/>
</dbReference>
<evidence type="ECO:0000256" key="5">
    <source>
        <dbReference type="ARBA" id="ARBA00023002"/>
    </source>
</evidence>
<feature type="domain" description="Pyridoxine 5'-phosphate oxidase dimerisation C-terminal" evidence="6">
    <location>
        <begin position="34"/>
        <end position="75"/>
    </location>
</feature>
<protein>
    <submittedName>
        <fullName evidence="7">Pyridoxine 5'-phosphate oxidase C-terminal domain-containing protein</fullName>
    </submittedName>
</protein>
<evidence type="ECO:0000256" key="4">
    <source>
        <dbReference type="ARBA" id="ARBA00022643"/>
    </source>
</evidence>
<comment type="cofactor">
    <cofactor evidence="1">
        <name>FMN</name>
        <dbReference type="ChEBI" id="CHEBI:58210"/>
    </cofactor>
</comment>
<name>A0AAW7XFR6_9GAMM</name>
<comment type="caution">
    <text evidence="7">The sequence shown here is derived from an EMBL/GenBank/DDBJ whole genome shotgun (WGS) entry which is preliminary data.</text>
</comment>
<reference evidence="7" key="1">
    <citation type="submission" date="2023-07" db="EMBL/GenBank/DDBJ databases">
        <title>Genome content predicts the carbon catabolic preferences of heterotrophic bacteria.</title>
        <authorList>
            <person name="Gralka M."/>
        </authorList>
    </citation>
    <scope>NUCLEOTIDE SEQUENCE</scope>
    <source>
        <strain evidence="7">I3M17_2</strain>
    </source>
</reference>
<dbReference type="GO" id="GO:0010181">
    <property type="term" value="F:FMN binding"/>
    <property type="evidence" value="ECO:0007669"/>
    <property type="project" value="InterPro"/>
</dbReference>
<keyword evidence="3" id="KW-0285">Flavoprotein</keyword>
<dbReference type="PANTHER" id="PTHR10851">
    <property type="entry name" value="PYRIDOXINE-5-PHOSPHATE OXIDASE"/>
    <property type="match status" value="1"/>
</dbReference>
<dbReference type="InterPro" id="IPR019576">
    <property type="entry name" value="Pyridoxamine_oxidase_dimer_C"/>
</dbReference>
<dbReference type="Gene3D" id="2.30.110.10">
    <property type="entry name" value="Electron Transport, Fmn-binding Protein, Chain A"/>
    <property type="match status" value="1"/>
</dbReference>
<gene>
    <name evidence="7" type="ORF">Q4521_22970</name>
</gene>
<dbReference type="AlphaFoldDB" id="A0AAW7XFR6"/>
<dbReference type="GO" id="GO:0004733">
    <property type="term" value="F:pyridoxamine phosphate oxidase activity"/>
    <property type="evidence" value="ECO:0007669"/>
    <property type="project" value="InterPro"/>
</dbReference>
<sequence>PQSEVVTSKETLNNQLASYTQKFKGSEIPRPEHWGGYIIKPISMEFWQGRPNRMHDRIRYTLLENFEWKIERLAP</sequence>
<evidence type="ECO:0000259" key="6">
    <source>
        <dbReference type="Pfam" id="PF10590"/>
    </source>
</evidence>
<keyword evidence="4" id="KW-0288">FMN</keyword>
<proteinExistence type="inferred from homology"/>
<dbReference type="Pfam" id="PF10590">
    <property type="entry name" value="PNP_phzG_C"/>
    <property type="match status" value="1"/>
</dbReference>
<dbReference type="InterPro" id="IPR012349">
    <property type="entry name" value="Split_barrel_FMN-bd"/>
</dbReference>
<keyword evidence="5" id="KW-0560">Oxidoreductase</keyword>
<feature type="non-terminal residue" evidence="7">
    <location>
        <position position="1"/>
    </location>
</feature>
<dbReference type="InterPro" id="IPR000659">
    <property type="entry name" value="Pyridox_Oxase"/>
</dbReference>
<dbReference type="EMBL" id="JAUOPB010000676">
    <property type="protein sequence ID" value="MDO6425353.1"/>
    <property type="molecule type" value="Genomic_DNA"/>
</dbReference>
<dbReference type="PANTHER" id="PTHR10851:SF0">
    <property type="entry name" value="PYRIDOXINE-5'-PHOSPHATE OXIDASE"/>
    <property type="match status" value="1"/>
</dbReference>
<dbReference type="SUPFAM" id="SSF50475">
    <property type="entry name" value="FMN-binding split barrel"/>
    <property type="match status" value="1"/>
</dbReference>
<evidence type="ECO:0000256" key="2">
    <source>
        <dbReference type="ARBA" id="ARBA00007301"/>
    </source>
</evidence>
<organism evidence="7 8">
    <name type="scientific">Saccharophagus degradans</name>
    <dbReference type="NCBI Taxonomy" id="86304"/>
    <lineage>
        <taxon>Bacteria</taxon>
        <taxon>Pseudomonadati</taxon>
        <taxon>Pseudomonadota</taxon>
        <taxon>Gammaproteobacteria</taxon>
        <taxon>Cellvibrionales</taxon>
        <taxon>Cellvibrionaceae</taxon>
        <taxon>Saccharophagus</taxon>
    </lineage>
</organism>